<dbReference type="PANTHER" id="PTHR10055:SF5">
    <property type="entry name" value="TRYPTOPHAN--TRNA LIGASE"/>
    <property type="match status" value="1"/>
</dbReference>
<dbReference type="AlphaFoldDB" id="A0A126R0F4"/>
<reference evidence="10 12" key="1">
    <citation type="journal article" date="2016" name="Genome Announc.">
        <title>Draft Genome Sequence of the Rumen Methanogen Methanobrevibacter olleyae YLM1.</title>
        <authorList>
            <person name="Kelly W.J."/>
            <person name="Li D."/>
            <person name="Lambie S.C."/>
            <person name="Cox F."/>
            <person name="Attwood G.T."/>
            <person name="Altermann E."/>
            <person name="Leahy S.C."/>
        </authorList>
    </citation>
    <scope>NUCLEOTIDE SEQUENCE [LARGE SCALE GENOMIC DNA]</scope>
    <source>
        <strain evidence="10 12">YLM1</strain>
    </source>
</reference>
<evidence type="ECO:0000256" key="2">
    <source>
        <dbReference type="ARBA" id="ARBA00022490"/>
    </source>
</evidence>
<dbReference type="HAMAP" id="MF_00140_A">
    <property type="entry name" value="Trp_tRNA_synth_A"/>
    <property type="match status" value="1"/>
</dbReference>
<sequence>MINPWASSSVDYDKLVNQFGIKDFSELVGQIEDPARLMRRGVIFGHRDFDKIVPLINGKKDFTVMTGMMPSGQMHIGHKMVIDQLKWYFKKGASLSLSIADMESYAARGISFEKAKEIAIKEYLVNYIALGLDLTDDKVNVYLQSQNKTLNDLTFKLSKRVNFNNMHAIYGFNESTNIAHLYVPLVQVADILLPQTEEYGGLKQVVVPVGVDQDPHLRLTRDIATKMNEEYGFLAPASTYHRFLTGLTGDKMSSSKPNTAIYLNETPKQAEKKVKSSKTGGRETLDEQKELGGCPDKCVIYEMLVYHLVDDDSEIEKIREECMDGTLMCGHCKVHTAELMKDFFEDLKVKQEESLEIAESLLD</sequence>
<feature type="short sequence motif" description="'HIGH' region" evidence="8">
    <location>
        <begin position="70"/>
        <end position="78"/>
    </location>
</feature>
<dbReference type="SUPFAM" id="SSF52374">
    <property type="entry name" value="Nucleotidylyl transferase"/>
    <property type="match status" value="1"/>
</dbReference>
<reference evidence="11" key="3">
    <citation type="submission" date="2016-10" db="EMBL/GenBank/DDBJ databases">
        <authorList>
            <person name="de Groot N.N."/>
        </authorList>
    </citation>
    <scope>NUCLEOTIDE SEQUENCE [LARGE SCALE GENOMIC DNA]</scope>
    <source>
        <strain evidence="11">DSM 16632</strain>
    </source>
</reference>
<evidence type="ECO:0000256" key="1">
    <source>
        <dbReference type="ARBA" id="ARBA00005594"/>
    </source>
</evidence>
<keyword evidence="2 8" id="KW-0963">Cytoplasm</keyword>
<keyword evidence="7 8" id="KW-0030">Aminoacyl-tRNA synthetase</keyword>
<keyword evidence="6 8" id="KW-0648">Protein biosynthesis</keyword>
<dbReference type="PATRIC" id="fig|294671.3.peg.1042"/>
<evidence type="ECO:0000313" key="13">
    <source>
        <dbReference type="Proteomes" id="UP000183442"/>
    </source>
</evidence>
<dbReference type="GO" id="GO:0005524">
    <property type="term" value="F:ATP binding"/>
    <property type="evidence" value="ECO:0007669"/>
    <property type="project" value="UniProtKB-UniRule"/>
</dbReference>
<dbReference type="InterPro" id="IPR002305">
    <property type="entry name" value="aa-tRNA-synth_Ic"/>
</dbReference>
<dbReference type="GO" id="GO:0006436">
    <property type="term" value="P:tryptophanyl-tRNA aminoacylation"/>
    <property type="evidence" value="ECO:0007669"/>
    <property type="project" value="UniProtKB-UniRule"/>
</dbReference>
<dbReference type="CDD" id="cd00806">
    <property type="entry name" value="TrpRS_core"/>
    <property type="match status" value="1"/>
</dbReference>
<dbReference type="Pfam" id="PF00579">
    <property type="entry name" value="tRNA-synt_1b"/>
    <property type="match status" value="1"/>
</dbReference>
<comment type="function">
    <text evidence="8">Catalyzes the attachment of tryptophan to tRNA(Trp).</text>
</comment>
<feature type="short sequence motif" description="'KMSKS' region" evidence="8">
    <location>
        <begin position="251"/>
        <end position="255"/>
    </location>
</feature>
<dbReference type="GeneID" id="28489295"/>
<protein>
    <recommendedName>
        <fullName evidence="8">Tryptophan--tRNA ligase</fullName>
        <ecNumber evidence="8">6.1.1.2</ecNumber>
    </recommendedName>
    <alternativeName>
        <fullName evidence="8">Tryptophanyl-tRNA synthetase</fullName>
        <shortName evidence="8">TrpRS</shortName>
    </alternativeName>
</protein>
<dbReference type="NCBIfam" id="TIGR00233">
    <property type="entry name" value="trpS"/>
    <property type="match status" value="1"/>
</dbReference>
<dbReference type="STRING" id="294671.YLM1_0995"/>
<dbReference type="InterPro" id="IPR014729">
    <property type="entry name" value="Rossmann-like_a/b/a_fold"/>
</dbReference>
<dbReference type="Proteomes" id="UP000066376">
    <property type="component" value="Chromosome"/>
</dbReference>
<organism evidence="10 12">
    <name type="scientific">Methanobrevibacter olleyae</name>
    <dbReference type="NCBI Taxonomy" id="294671"/>
    <lineage>
        <taxon>Archaea</taxon>
        <taxon>Methanobacteriati</taxon>
        <taxon>Methanobacteriota</taxon>
        <taxon>Methanomada group</taxon>
        <taxon>Methanobacteria</taxon>
        <taxon>Methanobacteriales</taxon>
        <taxon>Methanobacteriaceae</taxon>
        <taxon>Methanobrevibacter</taxon>
    </lineage>
</organism>
<reference evidence="12" key="2">
    <citation type="submission" date="2016-02" db="EMBL/GenBank/DDBJ databases">
        <title>The draft genome sequence of the rumen methanogen Methanobrevibacter olleyae YLM1.</title>
        <authorList>
            <consortium name="New Zealand Agricultural Greenhouse Gas Research Centre/Pastoral Greenhouse Gas Research Consortium"/>
            <person name="Kelly W.J."/>
            <person name="Li D."/>
            <person name="Lambie S.C."/>
            <person name="Attwood G.T."/>
            <person name="Altermann E."/>
            <person name="Leahy S.C."/>
        </authorList>
    </citation>
    <scope>NUCLEOTIDE SEQUENCE [LARGE SCALE GENOMIC DNA]</scope>
    <source>
        <strain evidence="12">YLM1</strain>
    </source>
</reference>
<gene>
    <name evidence="8" type="primary">trpS</name>
    <name evidence="11" type="ORF">SAMN02910297_01616</name>
    <name evidence="10" type="ORF">YLM1_0995</name>
</gene>
<keyword evidence="12" id="KW-1185">Reference proteome</keyword>
<dbReference type="EMBL" id="CP014265">
    <property type="protein sequence ID" value="AMK15552.1"/>
    <property type="molecule type" value="Genomic_DNA"/>
</dbReference>
<evidence type="ECO:0000313" key="11">
    <source>
        <dbReference type="EMBL" id="SFL73030.1"/>
    </source>
</evidence>
<evidence type="ECO:0000313" key="10">
    <source>
        <dbReference type="EMBL" id="AMK15552.1"/>
    </source>
</evidence>
<dbReference type="FunFam" id="3.40.50.620:FF:000207">
    <property type="entry name" value="Tryptophan--tRNA ligase"/>
    <property type="match status" value="1"/>
</dbReference>
<evidence type="ECO:0000256" key="5">
    <source>
        <dbReference type="ARBA" id="ARBA00022840"/>
    </source>
</evidence>
<dbReference type="Proteomes" id="UP000183442">
    <property type="component" value="Unassembled WGS sequence"/>
</dbReference>
<dbReference type="KEGG" id="mol:YLM1_0995"/>
<dbReference type="GO" id="GO:0004830">
    <property type="term" value="F:tryptophan-tRNA ligase activity"/>
    <property type="evidence" value="ECO:0007669"/>
    <property type="project" value="UniProtKB-UniRule"/>
</dbReference>
<name>A0A126R0F4_METOL</name>
<dbReference type="Gene3D" id="1.10.240.10">
    <property type="entry name" value="Tyrosyl-Transfer RNA Synthetase"/>
    <property type="match status" value="1"/>
</dbReference>
<dbReference type="OrthoDB" id="371821at2157"/>
<evidence type="ECO:0000256" key="4">
    <source>
        <dbReference type="ARBA" id="ARBA00022741"/>
    </source>
</evidence>
<dbReference type="EC" id="6.1.1.2" evidence="8"/>
<evidence type="ECO:0000256" key="9">
    <source>
        <dbReference type="RuleBase" id="RU363036"/>
    </source>
</evidence>
<proteinExistence type="inferred from homology"/>
<evidence type="ECO:0000256" key="6">
    <source>
        <dbReference type="ARBA" id="ARBA00022917"/>
    </source>
</evidence>
<dbReference type="Gene3D" id="3.40.50.620">
    <property type="entry name" value="HUPs"/>
    <property type="match status" value="1"/>
</dbReference>
<evidence type="ECO:0000256" key="8">
    <source>
        <dbReference type="HAMAP-Rule" id="MF_00140"/>
    </source>
</evidence>
<comment type="similarity">
    <text evidence="1 8 9">Belongs to the class-I aminoacyl-tRNA synthetase family.</text>
</comment>
<dbReference type="PRINTS" id="PR01039">
    <property type="entry name" value="TRNASYNTHTRP"/>
</dbReference>
<evidence type="ECO:0000256" key="7">
    <source>
        <dbReference type="ARBA" id="ARBA00023146"/>
    </source>
</evidence>
<keyword evidence="4 8" id="KW-0547">Nucleotide-binding</keyword>
<dbReference type="InterPro" id="IPR002306">
    <property type="entry name" value="Trp-tRNA-ligase"/>
</dbReference>
<comment type="catalytic activity">
    <reaction evidence="8">
        <text>tRNA(Trp) + L-tryptophan + ATP = L-tryptophyl-tRNA(Trp) + AMP + diphosphate + H(+)</text>
        <dbReference type="Rhea" id="RHEA:24080"/>
        <dbReference type="Rhea" id="RHEA-COMP:9671"/>
        <dbReference type="Rhea" id="RHEA-COMP:9705"/>
        <dbReference type="ChEBI" id="CHEBI:15378"/>
        <dbReference type="ChEBI" id="CHEBI:30616"/>
        <dbReference type="ChEBI" id="CHEBI:33019"/>
        <dbReference type="ChEBI" id="CHEBI:57912"/>
        <dbReference type="ChEBI" id="CHEBI:78442"/>
        <dbReference type="ChEBI" id="CHEBI:78535"/>
        <dbReference type="ChEBI" id="CHEBI:456215"/>
        <dbReference type="EC" id="6.1.1.2"/>
    </reaction>
</comment>
<accession>A0A126R0F4</accession>
<comment type="subcellular location">
    <subcellularLocation>
        <location evidence="8">Cytoplasm</location>
    </subcellularLocation>
</comment>
<reference evidence="13" key="4">
    <citation type="submission" date="2016-10" db="EMBL/GenBank/DDBJ databases">
        <authorList>
            <person name="Varghese N."/>
        </authorList>
    </citation>
    <scope>NUCLEOTIDE SEQUENCE [LARGE SCALE GENOMIC DNA]</scope>
    <source>
        <strain evidence="13">DSM 16632</strain>
    </source>
</reference>
<evidence type="ECO:0000313" key="12">
    <source>
        <dbReference type="Proteomes" id="UP000066376"/>
    </source>
</evidence>
<dbReference type="PANTHER" id="PTHR10055">
    <property type="entry name" value="TRYPTOPHANYL-TRNA SYNTHETASE"/>
    <property type="match status" value="1"/>
</dbReference>
<dbReference type="NCBIfam" id="NF008925">
    <property type="entry name" value="PRK12285.1-2"/>
    <property type="match status" value="1"/>
</dbReference>
<dbReference type="GO" id="GO:0005737">
    <property type="term" value="C:cytoplasm"/>
    <property type="evidence" value="ECO:0007669"/>
    <property type="project" value="UniProtKB-SubCell"/>
</dbReference>
<dbReference type="RefSeq" id="WP_067146889.1">
    <property type="nucleotide sequence ID" value="NZ_CP014265.1"/>
</dbReference>
<keyword evidence="5 8" id="KW-0067">ATP-binding</keyword>
<keyword evidence="3 8" id="KW-0436">Ligase</keyword>
<dbReference type="InterPro" id="IPR020653">
    <property type="entry name" value="Tryptophan-tRNA-ligase_arc"/>
</dbReference>
<dbReference type="EMBL" id="FOTL01000032">
    <property type="protein sequence ID" value="SFL73030.1"/>
    <property type="molecule type" value="Genomic_DNA"/>
</dbReference>
<evidence type="ECO:0000256" key="3">
    <source>
        <dbReference type="ARBA" id="ARBA00022598"/>
    </source>
</evidence>